<evidence type="ECO:0000313" key="1">
    <source>
        <dbReference type="EMBL" id="JAD98821.1"/>
    </source>
</evidence>
<dbReference type="AlphaFoldDB" id="A0A0A9EFG5"/>
<protein>
    <submittedName>
        <fullName evidence="1">Uncharacterized protein</fullName>
    </submittedName>
</protein>
<organism evidence="1">
    <name type="scientific">Arundo donax</name>
    <name type="common">Giant reed</name>
    <name type="synonym">Donax arundinaceus</name>
    <dbReference type="NCBI Taxonomy" id="35708"/>
    <lineage>
        <taxon>Eukaryota</taxon>
        <taxon>Viridiplantae</taxon>
        <taxon>Streptophyta</taxon>
        <taxon>Embryophyta</taxon>
        <taxon>Tracheophyta</taxon>
        <taxon>Spermatophyta</taxon>
        <taxon>Magnoliopsida</taxon>
        <taxon>Liliopsida</taxon>
        <taxon>Poales</taxon>
        <taxon>Poaceae</taxon>
        <taxon>PACMAD clade</taxon>
        <taxon>Arundinoideae</taxon>
        <taxon>Arundineae</taxon>
        <taxon>Arundo</taxon>
    </lineage>
</organism>
<dbReference type="EMBL" id="GBRH01199074">
    <property type="protein sequence ID" value="JAD98821.1"/>
    <property type="molecule type" value="Transcribed_RNA"/>
</dbReference>
<proteinExistence type="predicted"/>
<sequence>MFMIFLNIDHGHSLLSRGLIIVGDHLILHSSVPYIHINCPIFHHLCDSDSIFQILEDKIFYNVEFFWWCYILIQMYSRVNNVSRLRK</sequence>
<reference evidence="1" key="2">
    <citation type="journal article" date="2015" name="Data Brief">
        <title>Shoot transcriptome of the giant reed, Arundo donax.</title>
        <authorList>
            <person name="Barrero R.A."/>
            <person name="Guerrero F.D."/>
            <person name="Moolhuijzen P."/>
            <person name="Goolsby J.A."/>
            <person name="Tidwell J."/>
            <person name="Bellgard S.E."/>
            <person name="Bellgard M.I."/>
        </authorList>
    </citation>
    <scope>NUCLEOTIDE SEQUENCE</scope>
    <source>
        <tissue evidence="1">Shoot tissue taken approximately 20 cm above the soil surface</tissue>
    </source>
</reference>
<reference evidence="1" key="1">
    <citation type="submission" date="2014-09" db="EMBL/GenBank/DDBJ databases">
        <authorList>
            <person name="Magalhaes I.L.F."/>
            <person name="Oliveira U."/>
            <person name="Santos F.R."/>
            <person name="Vidigal T.H.D.A."/>
            <person name="Brescovit A.D."/>
            <person name="Santos A.J."/>
        </authorList>
    </citation>
    <scope>NUCLEOTIDE SEQUENCE</scope>
    <source>
        <tissue evidence="1">Shoot tissue taken approximately 20 cm above the soil surface</tissue>
    </source>
</reference>
<accession>A0A0A9EFG5</accession>
<name>A0A0A9EFG5_ARUDO</name>